<proteinExistence type="predicted"/>
<dbReference type="KEGG" id="mew:MSWAN_1405"/>
<gene>
    <name evidence="2" type="ordered locus">MSWAN_1405</name>
</gene>
<dbReference type="EMBL" id="CP002772">
    <property type="protein sequence ID" value="AEG18419.1"/>
    <property type="molecule type" value="Genomic_DNA"/>
</dbReference>
<dbReference type="GeneID" id="25394792"/>
<evidence type="ECO:0000256" key="1">
    <source>
        <dbReference type="SAM" id="Phobius"/>
    </source>
</evidence>
<accession>F6D785</accession>
<dbReference type="eggNOG" id="arCOG02929">
    <property type="taxonomic scope" value="Archaea"/>
</dbReference>
<reference evidence="2 3" key="1">
    <citation type="journal article" date="2014" name="Int. J. Syst. Evol. Microbiol.">
        <title>Methanobacterium paludis sp. nov. and a novel strain of Methanobacterium lacus isolated from northern peatlands.</title>
        <authorList>
            <person name="Cadillo-Quiroz H."/>
            <person name="Brauer S.L."/>
            <person name="Goodson N."/>
            <person name="Yavitt J.B."/>
            <person name="Zinder S.H."/>
        </authorList>
    </citation>
    <scope>NUCLEOTIDE SEQUENCE [LARGE SCALE GENOMIC DNA]</scope>
    <source>
        <strain evidence="3">DSM 25820 / JCM 18151 / SWAN1</strain>
    </source>
</reference>
<dbReference type="PANTHER" id="PTHR36507:SF1">
    <property type="entry name" value="BLL1555 PROTEIN"/>
    <property type="match status" value="1"/>
</dbReference>
<keyword evidence="1" id="KW-0812">Transmembrane</keyword>
<dbReference type="AlphaFoldDB" id="F6D785"/>
<feature type="transmembrane region" description="Helical" evidence="1">
    <location>
        <begin position="7"/>
        <end position="30"/>
    </location>
</feature>
<evidence type="ECO:0000313" key="3">
    <source>
        <dbReference type="Proteomes" id="UP000009231"/>
    </source>
</evidence>
<dbReference type="InterPro" id="IPR052721">
    <property type="entry name" value="ET_Amicyanin"/>
</dbReference>
<protein>
    <recommendedName>
        <fullName evidence="4">EfeO-type cupredoxin-like domain-containing protein</fullName>
    </recommendedName>
</protein>
<dbReference type="HOGENOM" id="CLU_1105221_0_0_2"/>
<sequence>MGLQLHPIISIPFGVITTIVFLQVFGIPTLPLGGNAGILILIPVAIIFGGFTATYFTDTNDKKIIYSICVGIIISFITLILGLKEYIGYNDVVVMFISFCVMAGIGGFLGKIADEVNRKILEIKYKILSNISESKKNILKNVLISILFVGMMSFIFVGLIFMPFGNPDIIIIQSSGFSPNSTLISPSTVTWINNDTKIHRVVSDYGLFDSGNITPGQSYSHYFRDVKAYPYHDSIDPSMKGTVLLPMSPGE</sequence>
<feature type="transmembrane region" description="Helical" evidence="1">
    <location>
        <begin position="89"/>
        <end position="109"/>
    </location>
</feature>
<dbReference type="RefSeq" id="WP_013825920.1">
    <property type="nucleotide sequence ID" value="NC_015574.1"/>
</dbReference>
<keyword evidence="3" id="KW-1185">Reference proteome</keyword>
<evidence type="ECO:0000313" key="2">
    <source>
        <dbReference type="EMBL" id="AEG18419.1"/>
    </source>
</evidence>
<dbReference type="InterPro" id="IPR008972">
    <property type="entry name" value="Cupredoxin"/>
</dbReference>
<dbReference type="PANTHER" id="PTHR36507">
    <property type="entry name" value="BLL1555 PROTEIN"/>
    <property type="match status" value="1"/>
</dbReference>
<feature type="transmembrane region" description="Helical" evidence="1">
    <location>
        <begin position="142"/>
        <end position="164"/>
    </location>
</feature>
<name>F6D785_METPW</name>
<evidence type="ECO:0008006" key="4">
    <source>
        <dbReference type="Google" id="ProtNLM"/>
    </source>
</evidence>
<feature type="transmembrane region" description="Helical" evidence="1">
    <location>
        <begin position="36"/>
        <end position="57"/>
    </location>
</feature>
<dbReference type="Proteomes" id="UP000009231">
    <property type="component" value="Chromosome"/>
</dbReference>
<dbReference type="Gene3D" id="2.60.40.420">
    <property type="entry name" value="Cupredoxins - blue copper proteins"/>
    <property type="match status" value="1"/>
</dbReference>
<feature type="transmembrane region" description="Helical" evidence="1">
    <location>
        <begin position="64"/>
        <end position="83"/>
    </location>
</feature>
<keyword evidence="1" id="KW-0472">Membrane</keyword>
<organism evidence="2 3">
    <name type="scientific">Methanobacterium paludis (strain DSM 25820 / JCM 18151 / SWAN1)</name>
    <dbReference type="NCBI Taxonomy" id="868131"/>
    <lineage>
        <taxon>Archaea</taxon>
        <taxon>Methanobacteriati</taxon>
        <taxon>Methanobacteriota</taxon>
        <taxon>Methanomada group</taxon>
        <taxon>Methanobacteria</taxon>
        <taxon>Methanobacteriales</taxon>
        <taxon>Methanobacteriaceae</taxon>
        <taxon>Methanobacterium</taxon>
    </lineage>
</organism>
<dbReference type="OrthoDB" id="71603at2157"/>
<dbReference type="STRING" id="868131.MSWAN_1405"/>
<dbReference type="SUPFAM" id="SSF49503">
    <property type="entry name" value="Cupredoxins"/>
    <property type="match status" value="1"/>
</dbReference>
<keyword evidence="1" id="KW-1133">Transmembrane helix</keyword>